<keyword evidence="1" id="KW-0472">Membrane</keyword>
<keyword evidence="1" id="KW-0812">Transmembrane</keyword>
<keyword evidence="1" id="KW-1133">Transmembrane helix</keyword>
<accession>A0A4R2N744</accession>
<comment type="caution">
    <text evidence="2">The sequence shown here is derived from an EMBL/GenBank/DDBJ whole genome shotgun (WGS) entry which is preliminary data.</text>
</comment>
<dbReference type="AlphaFoldDB" id="A0A4R2N744"/>
<keyword evidence="3" id="KW-1185">Reference proteome</keyword>
<gene>
    <name evidence="2" type="ORF">EV674_11613</name>
</gene>
<evidence type="ECO:0000313" key="3">
    <source>
        <dbReference type="Proteomes" id="UP000295182"/>
    </source>
</evidence>
<dbReference type="Proteomes" id="UP000295182">
    <property type="component" value="Unassembled WGS sequence"/>
</dbReference>
<evidence type="ECO:0000313" key="2">
    <source>
        <dbReference type="EMBL" id="TCP16711.1"/>
    </source>
</evidence>
<name>A0A4R2N744_9BURK</name>
<proteinExistence type="predicted"/>
<dbReference type="EMBL" id="SLXH01000016">
    <property type="protein sequence ID" value="TCP16711.1"/>
    <property type="molecule type" value="Genomic_DNA"/>
</dbReference>
<feature type="transmembrane region" description="Helical" evidence="1">
    <location>
        <begin position="64"/>
        <end position="86"/>
    </location>
</feature>
<reference evidence="2 3" key="1">
    <citation type="submission" date="2019-03" db="EMBL/GenBank/DDBJ databases">
        <title>Genomic Encyclopedia of Type Strains, Phase IV (KMG-IV): sequencing the most valuable type-strain genomes for metagenomic binning, comparative biology and taxonomic classification.</title>
        <authorList>
            <person name="Goeker M."/>
        </authorList>
    </citation>
    <scope>NUCLEOTIDE SEQUENCE [LARGE SCALE GENOMIC DNA]</scope>
    <source>
        <strain evidence="2 3">DSM 1837</strain>
    </source>
</reference>
<sequence>MLLTDEELAPLMQRKAQIQATLRQNAGADSACATTSGTCPSCQCGSGSGSATAASAPPRRALTLVLGALALLALGGWAVRAGWIVLGG</sequence>
<evidence type="ECO:0000256" key="1">
    <source>
        <dbReference type="SAM" id="Phobius"/>
    </source>
</evidence>
<organism evidence="2 3">
    <name type="scientific">Simplicispira metamorpha</name>
    <dbReference type="NCBI Taxonomy" id="80881"/>
    <lineage>
        <taxon>Bacteria</taxon>
        <taxon>Pseudomonadati</taxon>
        <taxon>Pseudomonadota</taxon>
        <taxon>Betaproteobacteria</taxon>
        <taxon>Burkholderiales</taxon>
        <taxon>Comamonadaceae</taxon>
        <taxon>Simplicispira</taxon>
    </lineage>
</organism>
<protein>
    <submittedName>
        <fullName evidence="2">Uncharacterized protein</fullName>
    </submittedName>
</protein>
<dbReference type="RefSeq" id="WP_132750423.1">
    <property type="nucleotide sequence ID" value="NZ_QXNC01000015.1"/>
</dbReference>